<dbReference type="HOGENOM" id="CLU_024399_0_0_1"/>
<accession>N4UPF9</accession>
<feature type="compositionally biased region" description="Basic and acidic residues" evidence="1">
    <location>
        <begin position="1"/>
        <end position="14"/>
    </location>
</feature>
<dbReference type="AlphaFoldDB" id="N4UPF9"/>
<gene>
    <name evidence="2" type="ORF">FOC1_g10005009</name>
</gene>
<feature type="compositionally biased region" description="Basic and acidic residues" evidence="1">
    <location>
        <begin position="637"/>
        <end position="653"/>
    </location>
</feature>
<dbReference type="OrthoDB" id="3219467at2759"/>
<feature type="region of interest" description="Disordered" evidence="1">
    <location>
        <begin position="1"/>
        <end position="44"/>
    </location>
</feature>
<sequence length="653" mass="74952">MNFRKNSEWQENYDKNSLNRRVISKPPRSITGGRTEGSRSTRERTFYGERIEDVAAEDMEPNDCYKLDNKPIGKQVSAYDGPRHGSDEILSYDCFMPTGEIYEYLPCAPYNGAADILGFKQVRGVDTIMNRYGDYNAETKDFAPYKLLLYRGRFNNDPEKDDKHRFIYLAQTKSGDTLVGDCFIRLEEVHNRMRGDLDPYIEDCKTALECARHLNIIENSNGLEKLKAQKAYNKFRRKLDGVLRFRCWAVEGVASSPHEQNLCIKLFYKVNGKKAVRDHIEEFRVWAEILRKSQGDKLASKDFFGRYWDAVIPAGQGAMFQTGFKIVVGAEYFQYKGLNPQNLVDRNLVREEVFQGVKRVIDAPRIKFRPPLSIDNVVFLDEAPNGWRSLETHPGGLYSIRVNGPVQGFLCHPDHDKPLWQNNYPEPGQILSELLQGHLDKCKKTSTTTTQVQHDCVVGARKGKRKPTQDRVVAKDGFSANLAMAKVFPQYYPDAAKAKKRRVAEWLHRSAFSYGGLTLGDLGSSQVPNNLVLGTPDTNTVMMRQGNIHKDHQYTWLAPKLVYDYRNHVDSTPHVKATRTLFPFNRETSMLFQSLLDKSLEAICWRWPCWDENVAVEDALKESTGVDDNEEENNQEELDKMLRKDLAQRDQQV</sequence>
<dbReference type="EMBL" id="KB730180">
    <property type="protein sequence ID" value="ENH70711.1"/>
    <property type="molecule type" value="Genomic_DNA"/>
</dbReference>
<name>N4UPF9_FUSC1</name>
<evidence type="ECO:0000256" key="1">
    <source>
        <dbReference type="SAM" id="MobiDB-lite"/>
    </source>
</evidence>
<evidence type="ECO:0000313" key="3">
    <source>
        <dbReference type="Proteomes" id="UP000016928"/>
    </source>
</evidence>
<feature type="region of interest" description="Disordered" evidence="1">
    <location>
        <begin position="621"/>
        <end position="653"/>
    </location>
</feature>
<organism evidence="2 3">
    <name type="scientific">Fusarium oxysporum f. sp. cubense (strain race 1)</name>
    <name type="common">Panama disease fungus</name>
    <dbReference type="NCBI Taxonomy" id="1229664"/>
    <lineage>
        <taxon>Eukaryota</taxon>
        <taxon>Fungi</taxon>
        <taxon>Dikarya</taxon>
        <taxon>Ascomycota</taxon>
        <taxon>Pezizomycotina</taxon>
        <taxon>Sordariomycetes</taxon>
        <taxon>Hypocreomycetidae</taxon>
        <taxon>Hypocreales</taxon>
        <taxon>Nectriaceae</taxon>
        <taxon>Fusarium</taxon>
        <taxon>Fusarium oxysporum species complex</taxon>
    </lineage>
</organism>
<reference evidence="3" key="1">
    <citation type="submission" date="2012-09" db="EMBL/GenBank/DDBJ databases">
        <title>Genome sequencing and comparative transcriptomics of race 1 and race 4 of banana pathogen: Fusarium oxysporum f. sp. cubense.</title>
        <authorList>
            <person name="Fang X."/>
            <person name="Huang J."/>
        </authorList>
    </citation>
    <scope>NUCLEOTIDE SEQUENCE [LARGE SCALE GENOMIC DNA]</scope>
    <source>
        <strain evidence="3">race 1</strain>
    </source>
</reference>
<feature type="compositionally biased region" description="Acidic residues" evidence="1">
    <location>
        <begin position="625"/>
        <end position="636"/>
    </location>
</feature>
<dbReference type="VEuPathDB" id="FungiDB:FOC1_g10005009"/>
<dbReference type="Proteomes" id="UP000016928">
    <property type="component" value="Unassembled WGS sequence"/>
</dbReference>
<proteinExistence type="predicted"/>
<dbReference type="STRING" id="1229664.N4UPF9"/>
<protein>
    <submittedName>
        <fullName evidence="2">Uncharacterized protein</fullName>
    </submittedName>
</protein>
<evidence type="ECO:0000313" key="2">
    <source>
        <dbReference type="EMBL" id="ENH70711.1"/>
    </source>
</evidence>
<reference evidence="3" key="2">
    <citation type="journal article" date="2014" name="PLoS ONE">
        <title>Genome and Transcriptome Analysis of the Fungal Pathogen Fusarium oxysporum f. sp. cubense Causing Banana Vascular Wilt Disease.</title>
        <authorList>
            <person name="Guo L."/>
            <person name="Han L."/>
            <person name="Yang L."/>
            <person name="Zeng H."/>
            <person name="Fan D."/>
            <person name="Zhu Y."/>
            <person name="Feng Y."/>
            <person name="Wang G."/>
            <person name="Peng C."/>
            <person name="Jiang X."/>
            <person name="Zhou D."/>
            <person name="Ni P."/>
            <person name="Liang C."/>
            <person name="Liu L."/>
            <person name="Wang J."/>
            <person name="Mao C."/>
            <person name="Fang X."/>
            <person name="Peng M."/>
            <person name="Huang J."/>
        </authorList>
    </citation>
    <scope>NUCLEOTIDE SEQUENCE [LARGE SCALE GENOMIC DNA]</scope>
    <source>
        <strain evidence="3">race 1</strain>
    </source>
</reference>